<keyword evidence="4" id="KW-0547">Nucleotide-binding</keyword>
<keyword evidence="12" id="KW-0238">DNA-binding</keyword>
<keyword evidence="11" id="KW-0411">Iron-sulfur</keyword>
<accession>A0ABS2DM64</accession>
<dbReference type="SMART" id="SM00491">
    <property type="entry name" value="HELICc2"/>
    <property type="match status" value="1"/>
</dbReference>
<evidence type="ECO:0000256" key="11">
    <source>
        <dbReference type="ARBA" id="ARBA00023014"/>
    </source>
</evidence>
<feature type="domain" description="Helicase ATP-binding" evidence="16">
    <location>
        <begin position="181"/>
        <end position="431"/>
    </location>
</feature>
<keyword evidence="14" id="KW-0413">Isomerase</keyword>
<evidence type="ECO:0000256" key="6">
    <source>
        <dbReference type="ARBA" id="ARBA00022801"/>
    </source>
</evidence>
<dbReference type="Gene3D" id="3.40.50.300">
    <property type="entry name" value="P-loop containing nucleotide triphosphate hydrolases"/>
    <property type="match status" value="2"/>
</dbReference>
<dbReference type="InterPro" id="IPR027417">
    <property type="entry name" value="P-loop_NTPase"/>
</dbReference>
<comment type="similarity">
    <text evidence="15">Belongs to the helicase family. DinG subfamily.</text>
</comment>
<dbReference type="Gene3D" id="1.10.30.20">
    <property type="entry name" value="Bacterial XPD DNA helicase, FeS cluster domain"/>
    <property type="match status" value="1"/>
</dbReference>
<keyword evidence="2" id="KW-0540">Nuclease</keyword>
<evidence type="ECO:0000256" key="1">
    <source>
        <dbReference type="ARBA" id="ARBA00022485"/>
    </source>
</evidence>
<name>A0ABS2DM64_9BACI</name>
<evidence type="ECO:0000256" key="12">
    <source>
        <dbReference type="ARBA" id="ARBA00023125"/>
    </source>
</evidence>
<keyword evidence="3" id="KW-0479">Metal-binding</keyword>
<dbReference type="InterPro" id="IPR011604">
    <property type="entry name" value="PDDEXK-like_dom_sf"/>
</dbReference>
<dbReference type="Pfam" id="PF06733">
    <property type="entry name" value="DEAD_2"/>
    <property type="match status" value="1"/>
</dbReference>
<keyword evidence="5" id="KW-0227">DNA damage</keyword>
<dbReference type="Pfam" id="PF12705">
    <property type="entry name" value="PDDEXK_1"/>
    <property type="match status" value="1"/>
</dbReference>
<dbReference type="Pfam" id="PF13307">
    <property type="entry name" value="Helicase_C_2"/>
    <property type="match status" value="1"/>
</dbReference>
<dbReference type="InterPro" id="IPR014013">
    <property type="entry name" value="Helic_SF1/SF2_ATP-bd_DinG/Rad3"/>
</dbReference>
<organism evidence="17 18">
    <name type="scientific">Bacillus suaedaesalsae</name>
    <dbReference type="NCBI Taxonomy" id="2810349"/>
    <lineage>
        <taxon>Bacteria</taxon>
        <taxon>Bacillati</taxon>
        <taxon>Bacillota</taxon>
        <taxon>Bacilli</taxon>
        <taxon>Bacillales</taxon>
        <taxon>Bacillaceae</taxon>
        <taxon>Bacillus</taxon>
    </lineage>
</organism>
<dbReference type="InterPro" id="IPR006555">
    <property type="entry name" value="ATP-dep_Helicase_C"/>
</dbReference>
<reference evidence="17 18" key="1">
    <citation type="submission" date="2021-02" db="EMBL/GenBank/DDBJ databases">
        <title>Bacillus sp. RD4P76, an endophyte from a halophyte.</title>
        <authorList>
            <person name="Sun J.-Q."/>
        </authorList>
    </citation>
    <scope>NUCLEOTIDE SEQUENCE [LARGE SCALE GENOMIC DNA]</scope>
    <source>
        <strain evidence="17 18">RD4P76</strain>
    </source>
</reference>
<dbReference type="InterPro" id="IPR038726">
    <property type="entry name" value="PDDEXK_AddAB-type"/>
</dbReference>
<keyword evidence="8" id="KW-0269">Exonuclease</keyword>
<dbReference type="SMART" id="SM00488">
    <property type="entry name" value="DEXDc2"/>
    <property type="match status" value="1"/>
</dbReference>
<keyword evidence="9" id="KW-0067">ATP-binding</keyword>
<dbReference type="GO" id="GO:0004386">
    <property type="term" value="F:helicase activity"/>
    <property type="evidence" value="ECO:0007669"/>
    <property type="project" value="UniProtKB-KW"/>
</dbReference>
<evidence type="ECO:0000259" key="16">
    <source>
        <dbReference type="PROSITE" id="PS51193"/>
    </source>
</evidence>
<keyword evidence="10" id="KW-0408">Iron</keyword>
<evidence type="ECO:0000256" key="5">
    <source>
        <dbReference type="ARBA" id="ARBA00022763"/>
    </source>
</evidence>
<evidence type="ECO:0000313" key="17">
    <source>
        <dbReference type="EMBL" id="MBM6619595.1"/>
    </source>
</evidence>
<dbReference type="PROSITE" id="PS51193">
    <property type="entry name" value="HELICASE_ATP_BIND_2"/>
    <property type="match status" value="1"/>
</dbReference>
<dbReference type="SUPFAM" id="SSF52540">
    <property type="entry name" value="P-loop containing nucleoside triphosphate hydrolases"/>
    <property type="match status" value="1"/>
</dbReference>
<evidence type="ECO:0000256" key="14">
    <source>
        <dbReference type="ARBA" id="ARBA00023235"/>
    </source>
</evidence>
<evidence type="ECO:0000313" key="18">
    <source>
        <dbReference type="Proteomes" id="UP001518925"/>
    </source>
</evidence>
<dbReference type="InterPro" id="IPR010614">
    <property type="entry name" value="RAD3-like_helicase_DEAD"/>
</dbReference>
<dbReference type="PANTHER" id="PTHR11472">
    <property type="entry name" value="DNA REPAIR DEAD HELICASE RAD3/XP-D SUBFAMILY MEMBER"/>
    <property type="match status" value="1"/>
</dbReference>
<dbReference type="PANTHER" id="PTHR11472:SF34">
    <property type="entry name" value="REGULATOR OF TELOMERE ELONGATION HELICASE 1"/>
    <property type="match status" value="1"/>
</dbReference>
<keyword evidence="18" id="KW-1185">Reference proteome</keyword>
<keyword evidence="6" id="KW-0378">Hydrolase</keyword>
<evidence type="ECO:0000256" key="9">
    <source>
        <dbReference type="ARBA" id="ARBA00022840"/>
    </source>
</evidence>
<dbReference type="RefSeq" id="WP_204205067.1">
    <property type="nucleotide sequence ID" value="NZ_JAFELM010000043.1"/>
</dbReference>
<proteinExistence type="inferred from homology"/>
<protein>
    <submittedName>
        <fullName evidence="17">ATP-dependent DNA helicase</fullName>
    </submittedName>
</protein>
<keyword evidence="13" id="KW-0234">DNA repair</keyword>
<evidence type="ECO:0000256" key="3">
    <source>
        <dbReference type="ARBA" id="ARBA00022723"/>
    </source>
</evidence>
<evidence type="ECO:0000256" key="15">
    <source>
        <dbReference type="ARBA" id="ARBA00038058"/>
    </source>
</evidence>
<keyword evidence="7 17" id="KW-0347">Helicase</keyword>
<keyword evidence="1" id="KW-0004">4Fe-4S</keyword>
<dbReference type="Proteomes" id="UP001518925">
    <property type="component" value="Unassembled WGS sequence"/>
</dbReference>
<sequence length="763" mass="88730">MNKWNVSVRGIVEYVYRSGSIETSFQAPSLFMEGTKAHQAVQATYTDKDEKEVHLETDVMLKDCLLKIEGRCDGILHRDDMVTIDEIKSTSRSLEFFTEETTSPVHWAQAKMYAYMYAKQHELLAINVQLTYIRRNKKEKKHFLQSFQITELEQFFKMVIEKYTPYVQFHQHHQKEKNESSKKLSFPFQTYREGQRKLSGAVYKTIHEHQNLFALAPTGIGKTISTVFPSVKAIGEQHIDRIFYLTAKTITRTTAEDTFSLLKSHGLTFKTVTITAKDKACLKDETRCQKDYCEFANGYYDRINDAVLDILQHEDIITREVIESYSMKHKVCPFEFSLDLTNNADAIICDYNYIFDPRVSLKRVTDDNRKKSVLLVDEAHNLVDRGREMYSSTIEKSMFLELKRAFKGNHDALYQTVNQINQFFIQIRKSSSASEFTLSKLDTDFVKALESFASVAEEEIQSPWMQENRELLLDAYWNVQAFLKTATLYDERYVTYIEIQKNEVRMKILCLDPSLSLQKMGKGFRSKIFFSATLSPQSYYQKMIGAKSCDYTIDIPSPFRKEQTEVIIYPISTRYQHRDKTTVQIGTIIKKEIELSSGNILLFFPSYHYMNQIIENIELDGNQFTVLRQDTNMTEDKREEFISHFDVHHTKRVIAFAVLGGVFSEGIDLMGDKLNHVMICGVGLPQVGFERNIMKDYFQSIGRDGYLYSYVFLGINKVLQAGGRLIRSEEDYGRITLIDDRYLTPLYQSLLPHEWKHFIVANE</sequence>
<evidence type="ECO:0000256" key="13">
    <source>
        <dbReference type="ARBA" id="ARBA00023204"/>
    </source>
</evidence>
<gene>
    <name evidence="17" type="ORF">JR050_18185</name>
</gene>
<evidence type="ECO:0000256" key="4">
    <source>
        <dbReference type="ARBA" id="ARBA00022741"/>
    </source>
</evidence>
<dbReference type="SMART" id="SM00487">
    <property type="entry name" value="DEXDc"/>
    <property type="match status" value="1"/>
</dbReference>
<dbReference type="InterPro" id="IPR042493">
    <property type="entry name" value="XPD_DNA_FeS"/>
</dbReference>
<dbReference type="InterPro" id="IPR045028">
    <property type="entry name" value="DinG/Rad3-like"/>
</dbReference>
<dbReference type="InterPro" id="IPR014001">
    <property type="entry name" value="Helicase_ATP-bd"/>
</dbReference>
<evidence type="ECO:0000256" key="7">
    <source>
        <dbReference type="ARBA" id="ARBA00022806"/>
    </source>
</evidence>
<dbReference type="InterPro" id="IPR006554">
    <property type="entry name" value="Helicase-like_DEXD_c2"/>
</dbReference>
<dbReference type="Gene3D" id="1.10.275.40">
    <property type="match status" value="1"/>
</dbReference>
<dbReference type="EMBL" id="JAFELM010000043">
    <property type="protein sequence ID" value="MBM6619595.1"/>
    <property type="molecule type" value="Genomic_DNA"/>
</dbReference>
<comment type="caution">
    <text evidence="17">The sequence shown here is derived from an EMBL/GenBank/DDBJ whole genome shotgun (WGS) entry which is preliminary data.</text>
</comment>
<evidence type="ECO:0000256" key="2">
    <source>
        <dbReference type="ARBA" id="ARBA00022722"/>
    </source>
</evidence>
<dbReference type="Gene3D" id="3.90.320.10">
    <property type="match status" value="1"/>
</dbReference>
<evidence type="ECO:0000256" key="10">
    <source>
        <dbReference type="ARBA" id="ARBA00023004"/>
    </source>
</evidence>
<evidence type="ECO:0000256" key="8">
    <source>
        <dbReference type="ARBA" id="ARBA00022839"/>
    </source>
</evidence>